<comment type="similarity">
    <text evidence="6">Belongs to the DEAD box helicase family. DDX51/DBP6 subfamily.</text>
</comment>
<dbReference type="AlphaFoldDB" id="A0AA97LID9"/>
<dbReference type="InterPro" id="IPR011545">
    <property type="entry name" value="DEAD/DEAH_box_helicase_dom"/>
</dbReference>
<dbReference type="FunFam" id="3.40.50.300:FF:001539">
    <property type="entry name" value="ATP-dependent RNA helicase DDX51"/>
    <property type="match status" value="1"/>
</dbReference>
<comment type="domain">
    <text evidence="10">The Q motif is unique to and characteristic of the DEAD box family of RNA helicases and controls ATP binding and hydrolysis.</text>
</comment>
<evidence type="ECO:0000256" key="1">
    <source>
        <dbReference type="ARBA" id="ARBA00022741"/>
    </source>
</evidence>
<dbReference type="GO" id="GO:0003723">
    <property type="term" value="F:RNA binding"/>
    <property type="evidence" value="ECO:0007669"/>
    <property type="project" value="UniProtKB-UniRule"/>
</dbReference>
<feature type="domain" description="Helicase ATP-binding" evidence="12">
    <location>
        <begin position="263"/>
        <end position="472"/>
    </location>
</feature>
<dbReference type="RefSeq" id="XP_054853067.1">
    <property type="nucleotide sequence ID" value="XM_054997092.1"/>
</dbReference>
<dbReference type="SUPFAM" id="SSF52540">
    <property type="entry name" value="P-loop containing nucleoside triphosphate hydrolases"/>
    <property type="match status" value="1"/>
</dbReference>
<dbReference type="EC" id="3.6.4.13" evidence="10"/>
<feature type="domain" description="Helicase C-terminal" evidence="13">
    <location>
        <begin position="513"/>
        <end position="659"/>
    </location>
</feature>
<evidence type="ECO:0000256" key="10">
    <source>
        <dbReference type="RuleBase" id="RU365068"/>
    </source>
</evidence>
<keyword evidence="5 10" id="KW-0694">RNA-binding</keyword>
<feature type="compositionally biased region" description="Low complexity" evidence="11">
    <location>
        <begin position="35"/>
        <end position="44"/>
    </location>
</feature>
<feature type="compositionally biased region" description="Basic and acidic residues" evidence="11">
    <location>
        <begin position="148"/>
        <end position="167"/>
    </location>
</feature>
<evidence type="ECO:0000256" key="5">
    <source>
        <dbReference type="ARBA" id="ARBA00022884"/>
    </source>
</evidence>
<dbReference type="InterPro" id="IPR014001">
    <property type="entry name" value="Helicase_ATP-bd"/>
</dbReference>
<comment type="function">
    <text evidence="8">ATP-binding RNA helicase involved in the biogenesis of 60S ribosomal subunits.</text>
</comment>
<dbReference type="Gene3D" id="3.40.50.300">
    <property type="entry name" value="P-loop containing nucleotide triphosphate hydrolases"/>
    <property type="match status" value="2"/>
</dbReference>
<evidence type="ECO:0000259" key="13">
    <source>
        <dbReference type="PROSITE" id="PS51194"/>
    </source>
</evidence>
<gene>
    <name evidence="15" type="primary">DDX51</name>
</gene>
<proteinExistence type="inferred from homology"/>
<dbReference type="SMART" id="SM00490">
    <property type="entry name" value="HELICc"/>
    <property type="match status" value="1"/>
</dbReference>
<keyword evidence="14" id="KW-1185">Reference proteome</keyword>
<dbReference type="InterPro" id="IPR027417">
    <property type="entry name" value="P-loop_NTPase"/>
</dbReference>
<evidence type="ECO:0000259" key="12">
    <source>
        <dbReference type="PROSITE" id="PS51192"/>
    </source>
</evidence>
<evidence type="ECO:0000256" key="9">
    <source>
        <dbReference type="RuleBase" id="RU000492"/>
    </source>
</evidence>
<evidence type="ECO:0000256" key="8">
    <source>
        <dbReference type="ARBA" id="ARBA00056648"/>
    </source>
</evidence>
<evidence type="ECO:0000256" key="3">
    <source>
        <dbReference type="ARBA" id="ARBA00022806"/>
    </source>
</evidence>
<dbReference type="PROSITE" id="PS00039">
    <property type="entry name" value="DEAD_ATP_HELICASE"/>
    <property type="match status" value="1"/>
</dbReference>
<evidence type="ECO:0000256" key="11">
    <source>
        <dbReference type="SAM" id="MobiDB-lite"/>
    </source>
</evidence>
<dbReference type="CTD" id="317781"/>
<evidence type="ECO:0000256" key="6">
    <source>
        <dbReference type="ARBA" id="ARBA00038200"/>
    </source>
</evidence>
<comment type="function">
    <text evidence="10">RNA helicase.</text>
</comment>
<dbReference type="KEGG" id="emc:129341734"/>
<dbReference type="Pfam" id="PF00271">
    <property type="entry name" value="Helicase_C"/>
    <property type="match status" value="1"/>
</dbReference>
<dbReference type="PROSITE" id="PS51192">
    <property type="entry name" value="HELICASE_ATP_BIND_1"/>
    <property type="match status" value="1"/>
</dbReference>
<dbReference type="PROSITE" id="PS51194">
    <property type="entry name" value="HELICASE_CTER"/>
    <property type="match status" value="1"/>
</dbReference>
<dbReference type="Proteomes" id="UP001190640">
    <property type="component" value="Chromosome 13"/>
</dbReference>
<evidence type="ECO:0000256" key="2">
    <source>
        <dbReference type="ARBA" id="ARBA00022801"/>
    </source>
</evidence>
<dbReference type="GO" id="GO:0016787">
    <property type="term" value="F:hydrolase activity"/>
    <property type="evidence" value="ECO:0007669"/>
    <property type="project" value="UniProtKB-KW"/>
</dbReference>
<dbReference type="GeneID" id="129341734"/>
<keyword evidence="4 9" id="KW-0067">ATP-binding</keyword>
<organism evidence="14 15">
    <name type="scientific">Eublepharis macularius</name>
    <name type="common">Leopard gecko</name>
    <name type="synonym">Cyrtodactylus macularius</name>
    <dbReference type="NCBI Taxonomy" id="481883"/>
    <lineage>
        <taxon>Eukaryota</taxon>
        <taxon>Metazoa</taxon>
        <taxon>Chordata</taxon>
        <taxon>Craniata</taxon>
        <taxon>Vertebrata</taxon>
        <taxon>Euteleostomi</taxon>
        <taxon>Lepidosauria</taxon>
        <taxon>Squamata</taxon>
        <taxon>Bifurcata</taxon>
        <taxon>Gekkota</taxon>
        <taxon>Eublepharidae</taxon>
        <taxon>Eublepharinae</taxon>
        <taxon>Eublepharis</taxon>
    </lineage>
</organism>
<sequence>MALFLVHRYAGDEEGEQEDQSQVLLQQLQERAKARQLQKQQQGQPISTELTKQENEVSELNSEKESKQVTKKRKRRSSDGSPCIEGQRKQNRQLQVDGKERPEEEDDSTRSRTPKSRRKSKMPPRRTEPGSDGSSENHLDNSCMAAGGREDSSKTREKESQRREEQKMLNQKGILPSSDVIILGSSHRKVVQKVQPFLPQWLAQPKVIQKRIKENLIPLQDIPEIHSKLKKKLQANGIEALFPVQAEVIPAILESVSSGFLAPRSGYQPCDICVSAPTGSGKTLAFVIPVVQALLERVICQVRALAVLPTKELVQQVTKVFNIYTDGTGLKVVQLSGQKSFEKEQESLTEKTLAGFHSLADIVVATPGRLVDHLQRSPQFNLRELRFLIIDEADRMIDNMHQDWLSQVLKAVYGAEEGTGPGRLFRRAAQEPITAARAFCPQIPLQKLLFSATLSRDPEKLQQLGLYKPRLFTSVYSKTQSDDTEAQQEKKYTLPEGLSQYYVPCNLRSKPLFLLHFLLRMKFSRVLCFTNSKETSHRLFLLIRAFGGVNVAEFSSRLSPGERKRTLKEFEQGKIQLLISTDATARGLDIGGVKYVISYDAPQFIRTYIHRVGRTARAGRAGLAFTMLLKVQERKFLKMLKEAGLPELEQQLVNSESLKPLLHQYEEALAELQNIVKEERVMKRF</sequence>
<evidence type="ECO:0000256" key="7">
    <source>
        <dbReference type="ARBA" id="ARBA00047984"/>
    </source>
</evidence>
<comment type="catalytic activity">
    <reaction evidence="7 10">
        <text>ATP + H2O = ADP + phosphate + H(+)</text>
        <dbReference type="Rhea" id="RHEA:13065"/>
        <dbReference type="ChEBI" id="CHEBI:15377"/>
        <dbReference type="ChEBI" id="CHEBI:15378"/>
        <dbReference type="ChEBI" id="CHEBI:30616"/>
        <dbReference type="ChEBI" id="CHEBI:43474"/>
        <dbReference type="ChEBI" id="CHEBI:456216"/>
        <dbReference type="EC" id="3.6.4.13"/>
    </reaction>
</comment>
<dbReference type="GO" id="GO:0003724">
    <property type="term" value="F:RNA helicase activity"/>
    <property type="evidence" value="ECO:0007669"/>
    <property type="project" value="UniProtKB-EC"/>
</dbReference>
<accession>A0AA97LID9</accession>
<feature type="compositionally biased region" description="Basic and acidic residues" evidence="11">
    <location>
        <begin position="51"/>
        <end position="68"/>
    </location>
</feature>
<reference evidence="15" key="1">
    <citation type="submission" date="2025-08" db="UniProtKB">
        <authorList>
            <consortium name="RefSeq"/>
        </authorList>
    </citation>
    <scope>IDENTIFICATION</scope>
    <source>
        <tissue evidence="15">Blood</tissue>
    </source>
</reference>
<dbReference type="CDD" id="cd17956">
    <property type="entry name" value="DEADc_DDX51"/>
    <property type="match status" value="1"/>
</dbReference>
<feature type="compositionally biased region" description="Basic and acidic residues" evidence="11">
    <location>
        <begin position="125"/>
        <end position="139"/>
    </location>
</feature>
<dbReference type="GO" id="GO:0005524">
    <property type="term" value="F:ATP binding"/>
    <property type="evidence" value="ECO:0007669"/>
    <property type="project" value="UniProtKB-UniRule"/>
</dbReference>
<feature type="compositionally biased region" description="Basic residues" evidence="11">
    <location>
        <begin position="112"/>
        <end position="124"/>
    </location>
</feature>
<dbReference type="InterPro" id="IPR001650">
    <property type="entry name" value="Helicase_C-like"/>
</dbReference>
<evidence type="ECO:0000256" key="4">
    <source>
        <dbReference type="ARBA" id="ARBA00022840"/>
    </source>
</evidence>
<dbReference type="InterPro" id="IPR000629">
    <property type="entry name" value="RNA-helicase_DEAD-box_CS"/>
</dbReference>
<evidence type="ECO:0000313" key="15">
    <source>
        <dbReference type="RefSeq" id="XP_054853067.1"/>
    </source>
</evidence>
<dbReference type="Pfam" id="PF00270">
    <property type="entry name" value="DEAD"/>
    <property type="match status" value="1"/>
</dbReference>
<keyword evidence="3 9" id="KW-0347">Helicase</keyword>
<evidence type="ECO:0000313" key="14">
    <source>
        <dbReference type="Proteomes" id="UP001190640"/>
    </source>
</evidence>
<keyword evidence="1 9" id="KW-0547">Nucleotide-binding</keyword>
<protein>
    <recommendedName>
        <fullName evidence="10">ATP-dependent RNA helicase</fullName>
        <ecNumber evidence="10">3.6.4.13</ecNumber>
    </recommendedName>
</protein>
<dbReference type="SMART" id="SM00487">
    <property type="entry name" value="DEXDc"/>
    <property type="match status" value="1"/>
</dbReference>
<dbReference type="CDD" id="cd18787">
    <property type="entry name" value="SF2_C_DEAD"/>
    <property type="match status" value="1"/>
</dbReference>
<name>A0AA97LID9_EUBMA</name>
<keyword evidence="2 9" id="KW-0378">Hydrolase</keyword>
<dbReference type="PANTHER" id="PTHR24031">
    <property type="entry name" value="RNA HELICASE"/>
    <property type="match status" value="1"/>
</dbReference>
<feature type="region of interest" description="Disordered" evidence="11">
    <location>
        <begin position="1"/>
        <end position="172"/>
    </location>
</feature>